<evidence type="ECO:0000256" key="2">
    <source>
        <dbReference type="ARBA" id="ARBA00007069"/>
    </source>
</evidence>
<evidence type="ECO:0000256" key="8">
    <source>
        <dbReference type="RuleBase" id="RU363032"/>
    </source>
</evidence>
<feature type="transmembrane region" description="Helical" evidence="8">
    <location>
        <begin position="110"/>
        <end position="130"/>
    </location>
</feature>
<protein>
    <submittedName>
        <fullName evidence="10">ABC transporter permease</fullName>
    </submittedName>
</protein>
<keyword evidence="4" id="KW-1003">Cell membrane</keyword>
<feature type="transmembrane region" description="Helical" evidence="8">
    <location>
        <begin position="7"/>
        <end position="31"/>
    </location>
</feature>
<gene>
    <name evidence="10" type="ORF">CNS02_05690</name>
</gene>
<evidence type="ECO:0000256" key="7">
    <source>
        <dbReference type="ARBA" id="ARBA00023136"/>
    </source>
</evidence>
<dbReference type="GO" id="GO:0005886">
    <property type="term" value="C:plasma membrane"/>
    <property type="evidence" value="ECO:0007669"/>
    <property type="project" value="UniProtKB-SubCell"/>
</dbReference>
<comment type="similarity">
    <text evidence="2">Belongs to the binding-protein-dependent transport system permease family. CysTW subfamily.</text>
</comment>
<dbReference type="AlphaFoldDB" id="A0A5T1B5R6"/>
<dbReference type="SUPFAM" id="SSF161098">
    <property type="entry name" value="MetI-like"/>
    <property type="match status" value="1"/>
</dbReference>
<dbReference type="CDD" id="cd06261">
    <property type="entry name" value="TM_PBP2"/>
    <property type="match status" value="1"/>
</dbReference>
<evidence type="ECO:0000259" key="9">
    <source>
        <dbReference type="PROSITE" id="PS50928"/>
    </source>
</evidence>
<accession>A0A5T1B5R6</accession>
<feature type="domain" description="ABC transmembrane type-1" evidence="9">
    <location>
        <begin position="60"/>
        <end position="267"/>
    </location>
</feature>
<dbReference type="Pfam" id="PF00528">
    <property type="entry name" value="BPD_transp_1"/>
    <property type="match status" value="1"/>
</dbReference>
<keyword evidence="6 8" id="KW-1133">Transmembrane helix</keyword>
<dbReference type="Gene3D" id="1.10.3720.10">
    <property type="entry name" value="MetI-like"/>
    <property type="match status" value="1"/>
</dbReference>
<evidence type="ECO:0000256" key="1">
    <source>
        <dbReference type="ARBA" id="ARBA00004651"/>
    </source>
</evidence>
<evidence type="ECO:0000256" key="6">
    <source>
        <dbReference type="ARBA" id="ARBA00022989"/>
    </source>
</evidence>
<evidence type="ECO:0000256" key="4">
    <source>
        <dbReference type="ARBA" id="ARBA00022475"/>
    </source>
</evidence>
<dbReference type="EMBL" id="AACINO010000030">
    <property type="protein sequence ID" value="EAK7109223.1"/>
    <property type="molecule type" value="Genomic_DNA"/>
</dbReference>
<proteinExistence type="inferred from homology"/>
<comment type="subcellular location">
    <subcellularLocation>
        <location evidence="1 8">Cell membrane</location>
        <topology evidence="1 8">Multi-pass membrane protein</topology>
    </subcellularLocation>
</comment>
<evidence type="ECO:0000256" key="5">
    <source>
        <dbReference type="ARBA" id="ARBA00022692"/>
    </source>
</evidence>
<feature type="transmembrane region" description="Helical" evidence="8">
    <location>
        <begin position="247"/>
        <end position="270"/>
    </location>
</feature>
<feature type="transmembrane region" description="Helical" evidence="8">
    <location>
        <begin position="188"/>
        <end position="213"/>
    </location>
</feature>
<keyword evidence="3 8" id="KW-0813">Transport</keyword>
<dbReference type="PANTHER" id="PTHR42929">
    <property type="entry name" value="INNER MEMBRANE ABC TRANSPORTER PERMEASE PROTEIN YDCU-RELATED-RELATED"/>
    <property type="match status" value="1"/>
</dbReference>
<dbReference type="GO" id="GO:0055085">
    <property type="term" value="P:transmembrane transport"/>
    <property type="evidence" value="ECO:0007669"/>
    <property type="project" value="InterPro"/>
</dbReference>
<evidence type="ECO:0000256" key="3">
    <source>
        <dbReference type="ARBA" id="ARBA00022448"/>
    </source>
</evidence>
<dbReference type="InterPro" id="IPR035906">
    <property type="entry name" value="MetI-like_sf"/>
</dbReference>
<reference evidence="10" key="1">
    <citation type="submission" date="2018-06" db="EMBL/GenBank/DDBJ databases">
        <authorList>
            <consortium name="NARMS: The National Antimicrobial Resistance Monitoring System"/>
        </authorList>
    </citation>
    <scope>NUCLEOTIDE SEQUENCE</scope>
    <source>
        <strain evidence="10">CVM N16C013</strain>
    </source>
</reference>
<comment type="caution">
    <text evidence="10">The sequence shown here is derived from an EMBL/GenBank/DDBJ whole genome shotgun (WGS) entry which is preliminary data.</text>
</comment>
<keyword evidence="7 8" id="KW-0472">Membrane</keyword>
<keyword evidence="5 8" id="KW-0812">Transmembrane</keyword>
<feature type="transmembrane region" description="Helical" evidence="8">
    <location>
        <begin position="150"/>
        <end position="167"/>
    </location>
</feature>
<name>A0A5T1B5R6_CAMJU</name>
<dbReference type="InterPro" id="IPR000515">
    <property type="entry name" value="MetI-like"/>
</dbReference>
<feature type="transmembrane region" description="Helical" evidence="8">
    <location>
        <begin position="66"/>
        <end position="89"/>
    </location>
</feature>
<evidence type="ECO:0000313" key="10">
    <source>
        <dbReference type="EMBL" id="EAK7109223.1"/>
    </source>
</evidence>
<organism evidence="10">
    <name type="scientific">Campylobacter jejuni</name>
    <dbReference type="NCBI Taxonomy" id="197"/>
    <lineage>
        <taxon>Bacteria</taxon>
        <taxon>Pseudomonadati</taxon>
        <taxon>Campylobacterota</taxon>
        <taxon>Epsilonproteobacteria</taxon>
        <taxon>Campylobacterales</taxon>
        <taxon>Campylobacteraceae</taxon>
        <taxon>Campylobacter</taxon>
    </lineage>
</organism>
<dbReference type="PANTHER" id="PTHR42929:SF1">
    <property type="entry name" value="INNER MEMBRANE ABC TRANSPORTER PERMEASE PROTEIN YDCU-RELATED"/>
    <property type="match status" value="1"/>
</dbReference>
<dbReference type="PROSITE" id="PS50928">
    <property type="entry name" value="ABC_TM1"/>
    <property type="match status" value="1"/>
</dbReference>
<sequence>MKEKFLAFLSILPFFIVFTFFMIAPLIWIVFNAFYVEEDEIYSLANFIHIFESKFYLQSIINSLQISFISSIFGLLIGLLASYSLFILAPSKICKFLFSLNTMISNFSGVPLAFAFIIVLGSNGVVNVFLKNLGIEPFVSVYANFGVNIVYVYFQIPLAILLLLPAFKSLENSHLNACKMLGGGNFLYWLKIALPLLAPALFGVFVILFANAFGAYATIYALSSGNFNVAPVRIAALIAGDINLDPYMASALSIIIAIIMLVVTFIANFLSKNIILRCFK</sequence>